<dbReference type="PANTHER" id="PTHR12277:SF81">
    <property type="entry name" value="PROTEIN ABHD13"/>
    <property type="match status" value="1"/>
</dbReference>
<dbReference type="PANTHER" id="PTHR12277">
    <property type="entry name" value="ALPHA/BETA HYDROLASE DOMAIN-CONTAINING PROTEIN"/>
    <property type="match status" value="1"/>
</dbReference>
<feature type="transmembrane region" description="Helical" evidence="2">
    <location>
        <begin position="6"/>
        <end position="30"/>
    </location>
</feature>
<dbReference type="HOGENOM" id="CLU_029375_2_0_1"/>
<dbReference type="OrthoDB" id="10249433at2759"/>
<feature type="compositionally biased region" description="Gly residues" evidence="1">
    <location>
        <begin position="381"/>
        <end position="391"/>
    </location>
</feature>
<sequence length="453" mass="49465">MGYLPSFYGLAKALGGILLVSLASTAGLLYRYQTSLIYAASFPPGSRTEVATPDEFDIPFTEHQLTTPDGERLRAFAMLQGYRLARDKIRQIRSQQDLEPERKSSPTHTAIVHTDVVDPHLAARRPTILFLHANAGNMGHRLPLAAVLYKRFGCNIVMLSYRGYGYSSGSPNENGIRIDAQTSLDWIRKHPQLSKTPVVAYGQSIGGAIAVDLASRNPKSVHALMLENTFLSIPELIPHVLPPVRPFAFLCREFWSSDLAITKVAPNVPVLFLSGRKDELVPPSHMDALYEKCRSTNKVWKAFEDGTHNDTCVKPKYFETISDFLLKYVVPRIQQDAATTATPIDEAKSKDGSETPKARSGTIPLPSTSASPSSSSSSTKGGRGGVGPGGEGSEDGDEWVKMSESDVLEAEKESLPLGMGGRAPENAQEVVGAVARAEKEEAEREERETRVEL</sequence>
<dbReference type="GO" id="GO:0008474">
    <property type="term" value="F:palmitoyl-(protein) hydrolase activity"/>
    <property type="evidence" value="ECO:0007669"/>
    <property type="project" value="TreeGrafter"/>
</dbReference>
<dbReference type="Gene3D" id="3.40.50.1820">
    <property type="entry name" value="alpha/beta hydrolase"/>
    <property type="match status" value="1"/>
</dbReference>
<proteinExistence type="predicted"/>
<evidence type="ECO:0000256" key="2">
    <source>
        <dbReference type="SAM" id="Phobius"/>
    </source>
</evidence>
<evidence type="ECO:0000256" key="1">
    <source>
        <dbReference type="SAM" id="MobiDB-lite"/>
    </source>
</evidence>
<dbReference type="eggNOG" id="KOG4391">
    <property type="taxonomic scope" value="Eukaryota"/>
</dbReference>
<dbReference type="GO" id="GO:0016020">
    <property type="term" value="C:membrane"/>
    <property type="evidence" value="ECO:0007669"/>
    <property type="project" value="TreeGrafter"/>
</dbReference>
<dbReference type="RefSeq" id="XP_007880138.1">
    <property type="nucleotide sequence ID" value="XM_007881947.1"/>
</dbReference>
<feature type="compositionally biased region" description="Basic and acidic residues" evidence="1">
    <location>
        <begin position="345"/>
        <end position="357"/>
    </location>
</feature>
<reference evidence="4 5" key="1">
    <citation type="journal article" date="2013" name="Plant Cell">
        <title>The transition from a phytopathogenic smut ancestor to an anamorphic biocontrol agent deciphered by comparative whole-genome analysis.</title>
        <authorList>
            <person name="Lefebvre F."/>
            <person name="Joly D.L."/>
            <person name="Labbe C."/>
            <person name="Teichmann B."/>
            <person name="Linning R."/>
            <person name="Belzile F."/>
            <person name="Bakkeren G."/>
            <person name="Belanger R.R."/>
        </authorList>
    </citation>
    <scope>NUCLEOTIDE SEQUENCE [LARGE SCALE GENOMIC DNA]</scope>
    <source>
        <strain evidence="4 5">PF-1</strain>
    </source>
</reference>
<dbReference type="KEGG" id="pfp:PFL1_04422"/>
<feature type="domain" description="AB hydrolase-1" evidence="3">
    <location>
        <begin position="126"/>
        <end position="234"/>
    </location>
</feature>
<dbReference type="EMBL" id="KE361636">
    <property type="protein sequence ID" value="EPQ28095.1"/>
    <property type="molecule type" value="Genomic_DNA"/>
</dbReference>
<feature type="compositionally biased region" description="Basic and acidic residues" evidence="1">
    <location>
        <begin position="398"/>
        <end position="414"/>
    </location>
</feature>
<dbReference type="Proteomes" id="UP000053664">
    <property type="component" value="Unassembled WGS sequence"/>
</dbReference>
<name>A0A061H7V8_9BASI</name>
<keyword evidence="2" id="KW-0812">Transmembrane</keyword>
<evidence type="ECO:0000259" key="3">
    <source>
        <dbReference type="Pfam" id="PF00561"/>
    </source>
</evidence>
<organism evidence="4 5">
    <name type="scientific">Pseudozyma flocculosa PF-1</name>
    <dbReference type="NCBI Taxonomy" id="1277687"/>
    <lineage>
        <taxon>Eukaryota</taxon>
        <taxon>Fungi</taxon>
        <taxon>Dikarya</taxon>
        <taxon>Basidiomycota</taxon>
        <taxon>Ustilaginomycotina</taxon>
        <taxon>Ustilaginomycetes</taxon>
        <taxon>Ustilaginales</taxon>
        <taxon>Ustilaginaceae</taxon>
        <taxon>Pseudozyma</taxon>
    </lineage>
</organism>
<dbReference type="GeneID" id="19318526"/>
<feature type="compositionally biased region" description="Low complexity" evidence="1">
    <location>
        <begin position="367"/>
        <end position="380"/>
    </location>
</feature>
<evidence type="ECO:0000313" key="4">
    <source>
        <dbReference type="EMBL" id="EPQ28095.1"/>
    </source>
</evidence>
<dbReference type="InterPro" id="IPR029058">
    <property type="entry name" value="AB_hydrolase_fold"/>
</dbReference>
<keyword evidence="2" id="KW-0472">Membrane</keyword>
<keyword evidence="2" id="KW-1133">Transmembrane helix</keyword>
<dbReference type="Pfam" id="PF00561">
    <property type="entry name" value="Abhydrolase_1"/>
    <property type="match status" value="1"/>
</dbReference>
<evidence type="ECO:0000313" key="5">
    <source>
        <dbReference type="Proteomes" id="UP000053664"/>
    </source>
</evidence>
<dbReference type="AlphaFoldDB" id="A0A061H7V8"/>
<feature type="region of interest" description="Disordered" evidence="1">
    <location>
        <begin position="340"/>
        <end position="429"/>
    </location>
</feature>
<accession>A0A061H7V8</accession>
<dbReference type="InterPro" id="IPR000073">
    <property type="entry name" value="AB_hydrolase_1"/>
</dbReference>
<gene>
    <name evidence="4" type="ORF">PFL1_04422</name>
</gene>
<protein>
    <recommendedName>
        <fullName evidence="3">AB hydrolase-1 domain-containing protein</fullName>
    </recommendedName>
</protein>
<dbReference type="SUPFAM" id="SSF53474">
    <property type="entry name" value="alpha/beta-Hydrolases"/>
    <property type="match status" value="1"/>
</dbReference>